<dbReference type="InterPro" id="IPR016181">
    <property type="entry name" value="Acyl_CoA_acyltransferase"/>
</dbReference>
<accession>A0A917D9S8</accession>
<proteinExistence type="predicted"/>
<name>A0A917D9S8_9HYPH</name>
<comment type="caution">
    <text evidence="3">The sequence shown here is derived from an EMBL/GenBank/DDBJ whole genome shotgun (WGS) entry which is preliminary data.</text>
</comment>
<keyword evidence="4" id="KW-1185">Reference proteome</keyword>
<evidence type="ECO:0000313" key="3">
    <source>
        <dbReference type="EMBL" id="GGD14913.1"/>
    </source>
</evidence>
<protein>
    <recommendedName>
        <fullName evidence="2">BioF2-like acetyltransferase domain-containing protein</fullName>
    </recommendedName>
</protein>
<reference evidence="3" key="2">
    <citation type="submission" date="2020-09" db="EMBL/GenBank/DDBJ databases">
        <authorList>
            <person name="Sun Q."/>
            <person name="Zhou Y."/>
        </authorList>
    </citation>
    <scope>NUCLEOTIDE SEQUENCE</scope>
    <source>
        <strain evidence="3">CGMCC 1.15493</strain>
    </source>
</reference>
<evidence type="ECO:0000313" key="4">
    <source>
        <dbReference type="Proteomes" id="UP000613160"/>
    </source>
</evidence>
<dbReference type="AlphaFoldDB" id="A0A917D9S8"/>
<sequence>MQDMPPAFPSPPRLRFQAAGPSESWPTAPLAGTPFQSPGFVAAWQRTRGAAMRRAPLLLLAEDADGLAAALPLEIDRRGPFRVVRFPAETHANANGWCLRPGAGAPVLDGASIAAACDAAGIRIDALDLHRMPDTSSLGPGFAIRPAPEERFAISLAGGIETVLARGNAKRKRKKFRSQQRFFEAQGGYVFGDTPAVGRAAALATFFAQKRARFADLSLPNPFADRGIEAFLADLFGAAGIDTRLYTIVSAGSIKAMMGGVVADGVFWGMFSSFADDADADVSPGELLLWHLVEQLSAEGLALLDLGPGEERYKRSWCDRVVPQYDAVLALTTAGRAYVAAARLRGRLVARIKSDARLKGAVQRLRRIWRGD</sequence>
<dbReference type="InterPro" id="IPR038740">
    <property type="entry name" value="BioF2-like_GNAT_dom"/>
</dbReference>
<evidence type="ECO:0000256" key="1">
    <source>
        <dbReference type="SAM" id="MobiDB-lite"/>
    </source>
</evidence>
<feature type="compositionally biased region" description="Pro residues" evidence="1">
    <location>
        <begin position="1"/>
        <end position="12"/>
    </location>
</feature>
<evidence type="ECO:0000259" key="2">
    <source>
        <dbReference type="Pfam" id="PF13480"/>
    </source>
</evidence>
<organism evidence="3 4">
    <name type="scientific">Aureimonas glaciei</name>
    <dbReference type="NCBI Taxonomy" id="1776957"/>
    <lineage>
        <taxon>Bacteria</taxon>
        <taxon>Pseudomonadati</taxon>
        <taxon>Pseudomonadota</taxon>
        <taxon>Alphaproteobacteria</taxon>
        <taxon>Hyphomicrobiales</taxon>
        <taxon>Aurantimonadaceae</taxon>
        <taxon>Aureimonas</taxon>
    </lineage>
</organism>
<feature type="region of interest" description="Disordered" evidence="1">
    <location>
        <begin position="1"/>
        <end position="31"/>
    </location>
</feature>
<dbReference type="SUPFAM" id="SSF55729">
    <property type="entry name" value="Acyl-CoA N-acyltransferases (Nat)"/>
    <property type="match status" value="1"/>
</dbReference>
<dbReference type="Proteomes" id="UP000613160">
    <property type="component" value="Unassembled WGS sequence"/>
</dbReference>
<feature type="domain" description="BioF2-like acetyltransferase" evidence="2">
    <location>
        <begin position="171"/>
        <end position="315"/>
    </location>
</feature>
<reference evidence="3" key="1">
    <citation type="journal article" date="2014" name="Int. J. Syst. Evol. Microbiol.">
        <title>Complete genome sequence of Corynebacterium casei LMG S-19264T (=DSM 44701T), isolated from a smear-ripened cheese.</title>
        <authorList>
            <consortium name="US DOE Joint Genome Institute (JGI-PGF)"/>
            <person name="Walter F."/>
            <person name="Albersmeier A."/>
            <person name="Kalinowski J."/>
            <person name="Ruckert C."/>
        </authorList>
    </citation>
    <scope>NUCLEOTIDE SEQUENCE</scope>
    <source>
        <strain evidence="3">CGMCC 1.15493</strain>
    </source>
</reference>
<dbReference type="EMBL" id="BMJJ01000003">
    <property type="protein sequence ID" value="GGD14913.1"/>
    <property type="molecule type" value="Genomic_DNA"/>
</dbReference>
<gene>
    <name evidence="3" type="ORF">GCM10011335_17100</name>
</gene>
<dbReference type="Pfam" id="PF13480">
    <property type="entry name" value="Acetyltransf_6"/>
    <property type="match status" value="1"/>
</dbReference>